<reference evidence="2" key="1">
    <citation type="submission" date="2021-01" db="UniProtKB">
        <authorList>
            <consortium name="EnsemblPlants"/>
        </authorList>
    </citation>
    <scope>IDENTIFICATION</scope>
</reference>
<dbReference type="Proteomes" id="UP000594263">
    <property type="component" value="Unplaced"/>
</dbReference>
<organism evidence="2 3">
    <name type="scientific">Kalanchoe fedtschenkoi</name>
    <name type="common">Lavender scallops</name>
    <name type="synonym">South American air plant</name>
    <dbReference type="NCBI Taxonomy" id="63787"/>
    <lineage>
        <taxon>Eukaryota</taxon>
        <taxon>Viridiplantae</taxon>
        <taxon>Streptophyta</taxon>
        <taxon>Embryophyta</taxon>
        <taxon>Tracheophyta</taxon>
        <taxon>Spermatophyta</taxon>
        <taxon>Magnoliopsida</taxon>
        <taxon>eudicotyledons</taxon>
        <taxon>Gunneridae</taxon>
        <taxon>Pentapetalae</taxon>
        <taxon>Saxifragales</taxon>
        <taxon>Crassulaceae</taxon>
        <taxon>Kalanchoe</taxon>
    </lineage>
</organism>
<keyword evidence="1" id="KW-0812">Transmembrane</keyword>
<feature type="transmembrane region" description="Helical" evidence="1">
    <location>
        <begin position="54"/>
        <end position="78"/>
    </location>
</feature>
<evidence type="ECO:0000313" key="2">
    <source>
        <dbReference type="EnsemblPlants" id="Kaladp0354s0002.1.v1.1.CDS.1"/>
    </source>
</evidence>
<proteinExistence type="predicted"/>
<accession>A0A7N0V8E4</accession>
<sequence length="108" mass="11783">MLHQFAVFVVAVTEQALWFETPHLACTVSSSMATAASTSSAWKSTKSGSSDREAISFIIPSLNCFCLCCISINISLIATHLTDKFMLVCILVFSLMKAPFDANQLSKR</sequence>
<keyword evidence="3" id="KW-1185">Reference proteome</keyword>
<keyword evidence="1" id="KW-0472">Membrane</keyword>
<protein>
    <submittedName>
        <fullName evidence="2">Uncharacterized protein</fullName>
    </submittedName>
</protein>
<dbReference type="Gramene" id="Kaladp0354s0002.1.v1.1">
    <property type="protein sequence ID" value="Kaladp0354s0002.1.v1.1.CDS.1"/>
    <property type="gene ID" value="Kaladp0354s0002.v1.1"/>
</dbReference>
<name>A0A7N0V8E4_KALFE</name>
<evidence type="ECO:0000313" key="3">
    <source>
        <dbReference type="Proteomes" id="UP000594263"/>
    </source>
</evidence>
<dbReference type="EnsemblPlants" id="Kaladp0354s0002.1.v1.1">
    <property type="protein sequence ID" value="Kaladp0354s0002.1.v1.1.CDS.1"/>
    <property type="gene ID" value="Kaladp0354s0002.v1.1"/>
</dbReference>
<keyword evidence="1" id="KW-1133">Transmembrane helix</keyword>
<evidence type="ECO:0000256" key="1">
    <source>
        <dbReference type="SAM" id="Phobius"/>
    </source>
</evidence>
<dbReference type="AlphaFoldDB" id="A0A7N0V8E4"/>